<evidence type="ECO:0000256" key="3">
    <source>
        <dbReference type="ARBA" id="ARBA00022598"/>
    </source>
</evidence>
<dbReference type="PANTHER" id="PTHR18866:SF33">
    <property type="entry name" value="METHYLCROTONOYL-COA CARBOXYLASE SUBUNIT ALPHA, MITOCHONDRIAL-RELATED"/>
    <property type="match status" value="1"/>
</dbReference>
<evidence type="ECO:0000313" key="13">
    <source>
        <dbReference type="Proteomes" id="UP000216451"/>
    </source>
</evidence>
<dbReference type="PROSITE" id="PS50979">
    <property type="entry name" value="BC"/>
    <property type="match status" value="1"/>
</dbReference>
<sequence>MKKLLIANRGEIALRVVRTAQEMGIETVAVYAEQDRNAPYTQMADEAYLLPGDTNLQTYLNEDLIVDVAKRAGADALHPGYGFLSEFPTFAKKVIDAGITWVGPSPHVLQELGDKITACKVAQRAKVPVVPGIAEPVSDMRVLLDFANQNGYPVMMKKADGGGGRGITPIHNDDELRAFFMNHDALQGGDLGDYFIEKFVDKARHVETQSGRDAHGNFTVYSTRDCSVQRRNQKLVEEAPAPFLSGDVIAQLEGFSHRLFETAGYVGLGTCEFLVSRGKVYFMEVNPRLQVEHTVSEQVCGLDLVREQLDIADGASLTKAPEPRGHSFELRITSEDPATNLTPSSGTLEAITWPTGPGIRIDSGVEVGDTVSPKDDSMMGKVIISAQDRLSAVARVRRALREMSIEGVPTPATLFQKIFTNPEFTAEDHSFDVTTKWLERNYLNVEPKTTTTGQPASMTAPEAGGDDAEGKDRTSVETFTIEVDDKRVKLALPEGMFAGMGSAAAGSRGARRPTQPLRGQGLHDVTKQAARQNQQGAGIIVATMQAVVTRINVAEGQKVDKGDLMIVLESMKMENYVYAPAKGVVSKIMVSVADGVDPGETLVKLDIGKSDTGNSDIDKEQKGDTEHSESASAATRLAHSAENVGKQGGAA</sequence>
<dbReference type="SUPFAM" id="SSF51246">
    <property type="entry name" value="Rudiment single hybrid motif"/>
    <property type="match status" value="1"/>
</dbReference>
<accession>A0A261G976</accession>
<dbReference type="GeneID" id="98295298"/>
<dbReference type="InterPro" id="IPR011054">
    <property type="entry name" value="Rudment_hybrid_motif"/>
</dbReference>
<evidence type="ECO:0000256" key="4">
    <source>
        <dbReference type="ARBA" id="ARBA00022741"/>
    </source>
</evidence>
<dbReference type="SUPFAM" id="SSF52440">
    <property type="entry name" value="PreATP-grasp domain"/>
    <property type="match status" value="1"/>
</dbReference>
<dbReference type="PANTHER" id="PTHR18866">
    <property type="entry name" value="CARBOXYLASE:PYRUVATE/ACETYL-COA/PROPIONYL-COA CARBOXYLASE"/>
    <property type="match status" value="1"/>
</dbReference>
<keyword evidence="13" id="KW-1185">Reference proteome</keyword>
<evidence type="ECO:0000256" key="1">
    <source>
        <dbReference type="ARBA" id="ARBA00001953"/>
    </source>
</evidence>
<comment type="caution">
    <text evidence="12">The sequence shown here is derived from an EMBL/GenBank/DDBJ whole genome shotgun (WGS) entry which is preliminary data.</text>
</comment>
<dbReference type="SUPFAM" id="SSF56059">
    <property type="entry name" value="Glutathione synthetase ATP-binding domain-like"/>
    <property type="match status" value="1"/>
</dbReference>
<dbReference type="InterPro" id="IPR005481">
    <property type="entry name" value="BC-like_N"/>
</dbReference>
<dbReference type="Pfam" id="PF00289">
    <property type="entry name" value="Biotin_carb_N"/>
    <property type="match status" value="1"/>
</dbReference>
<dbReference type="InterPro" id="IPR011764">
    <property type="entry name" value="Biotin_carboxylation_dom"/>
</dbReference>
<evidence type="ECO:0000256" key="2">
    <source>
        <dbReference type="ARBA" id="ARBA00013263"/>
    </source>
</evidence>
<evidence type="ECO:0000256" key="6">
    <source>
        <dbReference type="ARBA" id="ARBA00023267"/>
    </source>
</evidence>
<gene>
    <name evidence="12" type="ORF">BAQU_0625</name>
</gene>
<dbReference type="GO" id="GO:0004075">
    <property type="term" value="F:biotin carboxylase activity"/>
    <property type="evidence" value="ECO:0007669"/>
    <property type="project" value="UniProtKB-EC"/>
</dbReference>
<dbReference type="GO" id="GO:0046872">
    <property type="term" value="F:metal ion binding"/>
    <property type="evidence" value="ECO:0007669"/>
    <property type="project" value="InterPro"/>
</dbReference>
<dbReference type="PROSITE" id="PS50968">
    <property type="entry name" value="BIOTINYL_LIPOYL"/>
    <property type="match status" value="1"/>
</dbReference>
<name>A0A261G976_9BIFI</name>
<evidence type="ECO:0000259" key="10">
    <source>
        <dbReference type="PROSITE" id="PS50975"/>
    </source>
</evidence>
<dbReference type="Pfam" id="PF00364">
    <property type="entry name" value="Biotin_lipoyl"/>
    <property type="match status" value="1"/>
</dbReference>
<evidence type="ECO:0000256" key="8">
    <source>
        <dbReference type="SAM" id="MobiDB-lite"/>
    </source>
</evidence>
<dbReference type="InterPro" id="IPR011053">
    <property type="entry name" value="Single_hybrid_motif"/>
</dbReference>
<dbReference type="Proteomes" id="UP000216451">
    <property type="component" value="Unassembled WGS sequence"/>
</dbReference>
<dbReference type="FunFam" id="3.40.50.20:FF:000010">
    <property type="entry name" value="Propionyl-CoA carboxylase subunit alpha"/>
    <property type="match status" value="1"/>
</dbReference>
<feature type="compositionally biased region" description="Basic and acidic residues" evidence="8">
    <location>
        <begin position="616"/>
        <end position="629"/>
    </location>
</feature>
<keyword evidence="4 7" id="KW-0547">Nucleotide-binding</keyword>
<dbReference type="SMART" id="SM00878">
    <property type="entry name" value="Biotin_carb_C"/>
    <property type="match status" value="1"/>
</dbReference>
<dbReference type="InterPro" id="IPR011761">
    <property type="entry name" value="ATP-grasp"/>
</dbReference>
<dbReference type="InterPro" id="IPR016185">
    <property type="entry name" value="PreATP-grasp_dom_sf"/>
</dbReference>
<dbReference type="Gene3D" id="3.30.470.20">
    <property type="entry name" value="ATP-grasp fold, B domain"/>
    <property type="match status" value="1"/>
</dbReference>
<feature type="compositionally biased region" description="Polar residues" evidence="8">
    <location>
        <begin position="447"/>
        <end position="457"/>
    </location>
</feature>
<dbReference type="GO" id="GO:0005524">
    <property type="term" value="F:ATP binding"/>
    <property type="evidence" value="ECO:0007669"/>
    <property type="project" value="UniProtKB-UniRule"/>
</dbReference>
<dbReference type="InterPro" id="IPR005479">
    <property type="entry name" value="CPAse_ATP-bd"/>
</dbReference>
<dbReference type="InterPro" id="IPR005482">
    <property type="entry name" value="Biotin_COase_C"/>
</dbReference>
<evidence type="ECO:0000259" key="9">
    <source>
        <dbReference type="PROSITE" id="PS50968"/>
    </source>
</evidence>
<feature type="region of interest" description="Disordered" evidence="8">
    <location>
        <begin position="447"/>
        <end position="473"/>
    </location>
</feature>
<feature type="domain" description="Biotin carboxylation" evidence="11">
    <location>
        <begin position="1"/>
        <end position="439"/>
    </location>
</feature>
<feature type="domain" description="Lipoyl-binding" evidence="9">
    <location>
        <begin position="531"/>
        <end position="606"/>
    </location>
</feature>
<protein>
    <recommendedName>
        <fullName evidence="2">biotin carboxylase</fullName>
        <ecNumber evidence="2">6.3.4.14</ecNumber>
    </recommendedName>
</protein>
<dbReference type="Pfam" id="PF02785">
    <property type="entry name" value="Biotin_carb_C"/>
    <property type="match status" value="1"/>
</dbReference>
<dbReference type="InterPro" id="IPR000089">
    <property type="entry name" value="Biotin_lipoyl"/>
</dbReference>
<dbReference type="PROSITE" id="PS00867">
    <property type="entry name" value="CPSASE_2"/>
    <property type="match status" value="1"/>
</dbReference>
<keyword evidence="5 7" id="KW-0067">ATP-binding</keyword>
<dbReference type="Pfam" id="PF02786">
    <property type="entry name" value="CPSase_L_D2"/>
    <property type="match status" value="1"/>
</dbReference>
<feature type="region of interest" description="Disordered" evidence="8">
    <location>
        <begin position="607"/>
        <end position="651"/>
    </location>
</feature>
<dbReference type="AlphaFoldDB" id="A0A261G976"/>
<dbReference type="SUPFAM" id="SSF51230">
    <property type="entry name" value="Single hybrid motif"/>
    <property type="match status" value="1"/>
</dbReference>
<dbReference type="CDD" id="cd06850">
    <property type="entry name" value="biotinyl_domain"/>
    <property type="match status" value="1"/>
</dbReference>
<dbReference type="InterPro" id="IPR050856">
    <property type="entry name" value="Biotin_carboxylase_complex"/>
</dbReference>
<organism evidence="12 13">
    <name type="scientific">Bifidobacterium aquikefiri</name>
    <dbReference type="NCBI Taxonomy" id="1653207"/>
    <lineage>
        <taxon>Bacteria</taxon>
        <taxon>Bacillati</taxon>
        <taxon>Actinomycetota</taxon>
        <taxon>Actinomycetes</taxon>
        <taxon>Bifidobacteriales</taxon>
        <taxon>Bifidobacteriaceae</taxon>
        <taxon>Bifidobacterium</taxon>
    </lineage>
</organism>
<keyword evidence="3 12" id="KW-0436">Ligase</keyword>
<comment type="cofactor">
    <cofactor evidence="1">
        <name>biotin</name>
        <dbReference type="ChEBI" id="CHEBI:57586"/>
    </cofactor>
</comment>
<dbReference type="RefSeq" id="WP_094692594.1">
    <property type="nucleotide sequence ID" value="NZ_JBDNSG010000009.1"/>
</dbReference>
<evidence type="ECO:0000256" key="7">
    <source>
        <dbReference type="PROSITE-ProRule" id="PRU00409"/>
    </source>
</evidence>
<proteinExistence type="predicted"/>
<evidence type="ECO:0000313" key="12">
    <source>
        <dbReference type="EMBL" id="OZG67979.1"/>
    </source>
</evidence>
<dbReference type="EC" id="6.3.4.14" evidence="2"/>
<evidence type="ECO:0000259" key="11">
    <source>
        <dbReference type="PROSITE" id="PS50979"/>
    </source>
</evidence>
<dbReference type="PROSITE" id="PS50975">
    <property type="entry name" value="ATP_GRASP"/>
    <property type="match status" value="1"/>
</dbReference>
<reference evidence="12 13" key="1">
    <citation type="journal article" date="2017" name="BMC Genomics">
        <title>Comparative genomic and phylogenomic analyses of the Bifidobacteriaceae family.</title>
        <authorList>
            <person name="Lugli G.A."/>
            <person name="Milani C."/>
            <person name="Turroni F."/>
            <person name="Duranti S."/>
            <person name="Mancabelli L."/>
            <person name="Mangifesta M."/>
            <person name="Ferrario C."/>
            <person name="Modesto M."/>
            <person name="Mattarelli P."/>
            <person name="Jiri K."/>
            <person name="van Sinderen D."/>
            <person name="Ventura M."/>
        </authorList>
    </citation>
    <scope>NUCLEOTIDE SEQUENCE [LARGE SCALE GENOMIC DNA]</scope>
    <source>
        <strain evidence="12 13">LMG 28769</strain>
    </source>
</reference>
<dbReference type="Gene3D" id="2.40.50.100">
    <property type="match status" value="1"/>
</dbReference>
<dbReference type="OrthoDB" id="9760256at2"/>
<feature type="domain" description="ATP-grasp" evidence="10">
    <location>
        <begin position="119"/>
        <end position="313"/>
    </location>
</feature>
<keyword evidence="6" id="KW-0092">Biotin</keyword>
<evidence type="ECO:0000256" key="5">
    <source>
        <dbReference type="ARBA" id="ARBA00022840"/>
    </source>
</evidence>
<dbReference type="EMBL" id="MWXA01000003">
    <property type="protein sequence ID" value="OZG67979.1"/>
    <property type="molecule type" value="Genomic_DNA"/>
</dbReference>